<accession>A0AA97LYF7</accession>
<proteinExistence type="predicted"/>
<dbReference type="PROSITE" id="PS50011">
    <property type="entry name" value="PROTEIN_KINASE_DOM"/>
    <property type="match status" value="1"/>
</dbReference>
<dbReference type="SMART" id="SM00220">
    <property type="entry name" value="S_TKc"/>
    <property type="match status" value="1"/>
</dbReference>
<evidence type="ECO:0000256" key="6">
    <source>
        <dbReference type="SAM" id="MobiDB-lite"/>
    </source>
</evidence>
<dbReference type="KEGG" id="thao:NI17_005075"/>
<dbReference type="CDD" id="cd14014">
    <property type="entry name" value="STKc_PknB_like"/>
    <property type="match status" value="1"/>
</dbReference>
<evidence type="ECO:0000313" key="9">
    <source>
        <dbReference type="Proteomes" id="UP000265719"/>
    </source>
</evidence>
<feature type="domain" description="Protein kinase" evidence="7">
    <location>
        <begin position="30"/>
        <end position="281"/>
    </location>
</feature>
<evidence type="ECO:0000313" key="8">
    <source>
        <dbReference type="EMBL" id="UOE20592.1"/>
    </source>
</evidence>
<dbReference type="AlphaFoldDB" id="A0AA97LYF7"/>
<keyword evidence="3 8" id="KW-0418">Kinase</keyword>
<dbReference type="Proteomes" id="UP000265719">
    <property type="component" value="Chromosome"/>
</dbReference>
<gene>
    <name evidence="8" type="ORF">NI17_005075</name>
</gene>
<dbReference type="GO" id="GO:0005524">
    <property type="term" value="F:ATP binding"/>
    <property type="evidence" value="ECO:0007669"/>
    <property type="project" value="UniProtKB-UniRule"/>
</dbReference>
<organism evidence="8 9">
    <name type="scientific">Thermobifida halotolerans</name>
    <dbReference type="NCBI Taxonomy" id="483545"/>
    <lineage>
        <taxon>Bacteria</taxon>
        <taxon>Bacillati</taxon>
        <taxon>Actinomycetota</taxon>
        <taxon>Actinomycetes</taxon>
        <taxon>Streptosporangiales</taxon>
        <taxon>Nocardiopsidaceae</taxon>
        <taxon>Thermobifida</taxon>
    </lineage>
</organism>
<dbReference type="RefSeq" id="WP_243597618.1">
    <property type="nucleotide sequence ID" value="NZ_CP063196.1"/>
</dbReference>
<protein>
    <submittedName>
        <fullName evidence="8">Serine/threonine protein kinase</fullName>
    </submittedName>
</protein>
<evidence type="ECO:0000256" key="2">
    <source>
        <dbReference type="ARBA" id="ARBA00022741"/>
    </source>
</evidence>
<keyword evidence="8" id="KW-0723">Serine/threonine-protein kinase</keyword>
<keyword evidence="1" id="KW-0808">Transferase</keyword>
<feature type="binding site" evidence="5">
    <location>
        <position position="58"/>
    </location>
    <ligand>
        <name>ATP</name>
        <dbReference type="ChEBI" id="CHEBI:30616"/>
    </ligand>
</feature>
<keyword evidence="9" id="KW-1185">Reference proteome</keyword>
<dbReference type="InterPro" id="IPR008271">
    <property type="entry name" value="Ser/Thr_kinase_AS"/>
</dbReference>
<keyword evidence="4 5" id="KW-0067">ATP-binding</keyword>
<evidence type="ECO:0000256" key="4">
    <source>
        <dbReference type="ARBA" id="ARBA00022840"/>
    </source>
</evidence>
<dbReference type="InterPro" id="IPR017441">
    <property type="entry name" value="Protein_kinase_ATP_BS"/>
</dbReference>
<dbReference type="PROSITE" id="PS00107">
    <property type="entry name" value="PROTEIN_KINASE_ATP"/>
    <property type="match status" value="1"/>
</dbReference>
<dbReference type="InterPro" id="IPR000719">
    <property type="entry name" value="Prot_kinase_dom"/>
</dbReference>
<dbReference type="Gene3D" id="1.10.510.10">
    <property type="entry name" value="Transferase(Phosphotransferase) domain 1"/>
    <property type="match status" value="1"/>
</dbReference>
<feature type="region of interest" description="Disordered" evidence="6">
    <location>
        <begin position="1"/>
        <end position="24"/>
    </location>
</feature>
<dbReference type="PANTHER" id="PTHR43289:SF34">
    <property type="entry name" value="SERINE_THREONINE-PROTEIN KINASE YBDM-RELATED"/>
    <property type="match status" value="1"/>
</dbReference>
<dbReference type="PANTHER" id="PTHR43289">
    <property type="entry name" value="MITOGEN-ACTIVATED PROTEIN KINASE KINASE KINASE 20-RELATED"/>
    <property type="match status" value="1"/>
</dbReference>
<dbReference type="Gene3D" id="3.30.200.20">
    <property type="entry name" value="Phosphorylase Kinase, domain 1"/>
    <property type="match status" value="1"/>
</dbReference>
<dbReference type="Gene3D" id="2.50.20.20">
    <property type="match status" value="1"/>
</dbReference>
<dbReference type="InterPro" id="IPR011009">
    <property type="entry name" value="Kinase-like_dom_sf"/>
</dbReference>
<dbReference type="SUPFAM" id="SSF56112">
    <property type="entry name" value="Protein kinase-like (PK-like)"/>
    <property type="match status" value="1"/>
</dbReference>
<dbReference type="PROSITE" id="PS00108">
    <property type="entry name" value="PROTEIN_KINASE_ST"/>
    <property type="match status" value="1"/>
</dbReference>
<name>A0AA97LYF7_9ACTN</name>
<keyword evidence="2 5" id="KW-0547">Nucleotide-binding</keyword>
<dbReference type="EMBL" id="CP063196">
    <property type="protein sequence ID" value="UOE20592.1"/>
    <property type="molecule type" value="Genomic_DNA"/>
</dbReference>
<evidence type="ECO:0000256" key="5">
    <source>
        <dbReference type="PROSITE-ProRule" id="PRU10141"/>
    </source>
</evidence>
<dbReference type="GO" id="GO:0004674">
    <property type="term" value="F:protein serine/threonine kinase activity"/>
    <property type="evidence" value="ECO:0007669"/>
    <property type="project" value="UniProtKB-KW"/>
</dbReference>
<evidence type="ECO:0000256" key="3">
    <source>
        <dbReference type="ARBA" id="ARBA00022777"/>
    </source>
</evidence>
<dbReference type="Pfam" id="PF00069">
    <property type="entry name" value="Pkinase"/>
    <property type="match status" value="1"/>
</dbReference>
<sequence length="807" mass="82387">MTSPAPHGLSGLPPELRPLRPGDPARIGPYRVVGRLGQGGMGTVFGALDGRNTCVAVKVVHAEFAAEAEFRAGFAREVALMRRVGGLCTAAVHAADPDAERPWVATDFVPGRTLRAHVREHGPLEGDLLLGFAAGVAESLAAIHSTGVVHCDLKPGNVILAPDGPKVLDFGIARLADEGVRAQGALFGSPGWMSPERYARHAPTPAADMFAWGGMVAFAATGRSPFGSGSTAELARRTLHDPPDTAGVPEELLPLVERALAKDPAVRPTAGDALRVVLALMGEGEETRGEGPDALTERLRLRLARHWRGIDASWHRPALWVAAASAVSAAATASTATGPGAVGVATGGTGTGSVGAATGGAATGGAATGGAATGGAATGGAVAVGAGVTGGKVAAAVTAAVVGAAAIGGGGYLAAESQPAEIVADSVALVENASSFRATQWQRPTEEAVRREHPGASGAEVADLVAAGERSVSYTYASSPGAAVEAAVTDGAGETATYRQVDGESYLHTARYRGLTDVWLLNWHGSDPVAPGALAVEAFTAPLRALPEAASLTDEGRAEVSGRPGTRYSGLFDAVSHAGTPLEQTLPSTPFEFVVAADGHPLRLAYTTDLVEYEVVFESFDEPVTVAAPSPDATVAGACGPSLDGEWLVDASSPGVSCQEALRVLDGYLTEPDTQPQGSGAFAEFDGWTCFVDLEPVVDATYGGCGRGGPAFSYYIPWVPGWVAESGCTLSHDGTWHLSGLERTTCSAAAAAVEDFLSGRGPHDGGVFLVDSGGWSCSLYHVPDSRTDIGSCEGPGLEVVRFHRVRG</sequence>
<evidence type="ECO:0000259" key="7">
    <source>
        <dbReference type="PROSITE" id="PS50011"/>
    </source>
</evidence>
<evidence type="ECO:0000256" key="1">
    <source>
        <dbReference type="ARBA" id="ARBA00022679"/>
    </source>
</evidence>
<reference evidence="8" key="1">
    <citation type="submission" date="2020-10" db="EMBL/GenBank/DDBJ databases">
        <title>De novo genome project of the cellulose decomposer Thermobifida halotolerans type strain.</title>
        <authorList>
            <person name="Nagy I."/>
            <person name="Horvath B."/>
            <person name="Kukolya J."/>
            <person name="Nagy I."/>
            <person name="Orsini M."/>
        </authorList>
    </citation>
    <scope>NUCLEOTIDE SEQUENCE</scope>
    <source>
        <strain evidence="8">DSM 44931</strain>
    </source>
</reference>